<dbReference type="EMBL" id="CM034412">
    <property type="protein sequence ID" value="KAJ0170835.1"/>
    <property type="molecule type" value="Genomic_DNA"/>
</dbReference>
<gene>
    <name evidence="1" type="ORF">K1T71_013607</name>
</gene>
<protein>
    <submittedName>
        <fullName evidence="1">Uncharacterized protein</fullName>
    </submittedName>
</protein>
<name>A0ACC1CGY0_9NEOP</name>
<evidence type="ECO:0000313" key="1">
    <source>
        <dbReference type="EMBL" id="KAJ0170835.1"/>
    </source>
</evidence>
<comment type="caution">
    <text evidence="1">The sequence shown here is derived from an EMBL/GenBank/DDBJ whole genome shotgun (WGS) entry which is preliminary data.</text>
</comment>
<sequence length="1333" mass="152112">MEHDVPPSYPPPPPPKRPSRPKITLQIPDSNFQMTPRGLTTGSTIHWGPSQYHGKTPATPGSHISDPQNPNFNPFLHMYHNKASEFMFKQFEGFKDFTMNTAKSGLSAGEKTAFWVYNKLKLLSKRWFTHLFLTMSLVLYSVMGAGIFVTLESPNEKRFDQSLTDVRRGVAVRMRELFNRNKTLLLDPSTDLLRYLEQDLIEYEANYTEFMKHLNDNNTVKSTWTFWNAMFYSGTIYTTIGLYYIFCFGPDTIKKIVIGSTTSKGVCIILGMSEENKQIDKVTLQIPVITTESESQTTGRLVSKTPERILLNNMESNELNMSLRKRRILAKNRGQAARHREKTPEASRTPMPHEDTPTSDDEKPSPPRNSREMEADSTYEEMRRLVQEQANAKDPDDLDTEKLLEERAQAANERRRRSISPFAVQDKEEISKLERKGSFIDPGNKLLSTNYTLSPKKEETGRRGSLDIEPLKDFKGLLLSSPVTPTNASPKEKEFSYILPTTPKKLEEIVYSDEKITEDVSKKMKTPVKTDNIFSFDDKEVKRVMKPSTPKPEPTPVPGELVTKIYQIERTPSKKLIQTDKKPNVEIRERVVRTPSRKLAVDKKPTVVKQIKPQKEEPQNRVPPVKPARSKSASRFGNKTSESEMSEDQTNQNAINIAAARRKVTPTPRRFQKNRSPRANRSQSIHRVEDLKVIDKTGTGMSQTSREIIELMQKARARSLSIPKDDPRLPLEYKNNKRNLKTPMRTPTSTTPRNTRGISCPKTIQIISDKEILSGLSTNKTLDSEQKERSRQSSGYIDASQSEYTSSCYSSSPSENEYEFDLSERTAELTRKLNILSQEAEKREIMSNIILASDDADSSKELVHEQKSILRKRSVADAKTVPRIDSKEQLEEKKLKTKAVDKNKKLTKSRWKLIANWQQFKEERKMECDKIVLLRNRCICDFLLMVIVCGLGGMMFKSLEGSFENAYKCGSRNLKRDFIESLWRGSHYLREEDWKSMARKKLYEFEEQLHTAHEAGVTSYSGQRSWNFMNSFVYCLTLLTTIGYGHIAPKTTAGRVATIVYAIIGIPLFLIVLADFGKLFTRIIKYFWAFIRRFYYTRSCKKVRRTVPVQEVMKGLNIVYDVVRRPSQIFSEDEMVHDEIQPPAVERKSSDVPPPLPPKPGSNIRDVENDTEMDTPAPSVFEIDDEFNLPISVAIIILLIYIIIGAFLLNLWESWSFFESFYFVFVSMSTIGLGDLVPNHPMFMMSSILYLIFGLALTSMCINVVQLKLSNTFKQASAKIGATIGLKVAEEDGSLVPITPPPTEVAPVHLSKPKAETNDSKSIEINDNDTKNR</sequence>
<proteinExistence type="predicted"/>
<accession>A0ACC1CGY0</accession>
<organism evidence="1 2">
    <name type="scientific">Dendrolimus kikuchii</name>
    <dbReference type="NCBI Taxonomy" id="765133"/>
    <lineage>
        <taxon>Eukaryota</taxon>
        <taxon>Metazoa</taxon>
        <taxon>Ecdysozoa</taxon>
        <taxon>Arthropoda</taxon>
        <taxon>Hexapoda</taxon>
        <taxon>Insecta</taxon>
        <taxon>Pterygota</taxon>
        <taxon>Neoptera</taxon>
        <taxon>Endopterygota</taxon>
        <taxon>Lepidoptera</taxon>
        <taxon>Glossata</taxon>
        <taxon>Ditrysia</taxon>
        <taxon>Bombycoidea</taxon>
        <taxon>Lasiocampidae</taxon>
        <taxon>Dendrolimus</taxon>
    </lineage>
</organism>
<evidence type="ECO:0000313" key="2">
    <source>
        <dbReference type="Proteomes" id="UP000824533"/>
    </source>
</evidence>
<reference evidence="1 2" key="1">
    <citation type="journal article" date="2021" name="Front. Genet.">
        <title>Chromosome-Level Genome Assembly Reveals Significant Gene Expansion in the Toll and IMD Signaling Pathways of Dendrolimus kikuchii.</title>
        <authorList>
            <person name="Zhou J."/>
            <person name="Wu P."/>
            <person name="Xiong Z."/>
            <person name="Liu N."/>
            <person name="Zhao N."/>
            <person name="Ji M."/>
            <person name="Qiu Y."/>
            <person name="Yang B."/>
        </authorList>
    </citation>
    <scope>NUCLEOTIDE SEQUENCE [LARGE SCALE GENOMIC DNA]</scope>
    <source>
        <strain evidence="1">Ann1</strain>
    </source>
</reference>
<dbReference type="Proteomes" id="UP000824533">
    <property type="component" value="Linkage Group LG26"/>
</dbReference>
<keyword evidence="2" id="KW-1185">Reference proteome</keyword>